<evidence type="ECO:0000313" key="3">
    <source>
        <dbReference type="EMBL" id="KAG8173950.1"/>
    </source>
</evidence>
<feature type="compositionally biased region" description="Basic and acidic residues" evidence="1">
    <location>
        <begin position="738"/>
        <end position="757"/>
    </location>
</feature>
<feature type="compositionally biased region" description="Low complexity" evidence="1">
    <location>
        <begin position="787"/>
        <end position="801"/>
    </location>
</feature>
<proteinExistence type="predicted"/>
<organism evidence="3 4">
    <name type="scientific">Oedothorax gibbosus</name>
    <dbReference type="NCBI Taxonomy" id="931172"/>
    <lineage>
        <taxon>Eukaryota</taxon>
        <taxon>Metazoa</taxon>
        <taxon>Ecdysozoa</taxon>
        <taxon>Arthropoda</taxon>
        <taxon>Chelicerata</taxon>
        <taxon>Arachnida</taxon>
        <taxon>Araneae</taxon>
        <taxon>Araneomorphae</taxon>
        <taxon>Entelegynae</taxon>
        <taxon>Araneoidea</taxon>
        <taxon>Linyphiidae</taxon>
        <taxon>Erigoninae</taxon>
        <taxon>Oedothorax</taxon>
    </lineage>
</organism>
<gene>
    <name evidence="3" type="ORF">JTE90_027181</name>
</gene>
<feature type="domain" description="DUF4806" evidence="2">
    <location>
        <begin position="857"/>
        <end position="937"/>
    </location>
</feature>
<dbReference type="Proteomes" id="UP000827092">
    <property type="component" value="Unassembled WGS sequence"/>
</dbReference>
<dbReference type="InterPro" id="IPR032071">
    <property type="entry name" value="DUF4806"/>
</dbReference>
<dbReference type="Pfam" id="PF16064">
    <property type="entry name" value="DUF4806"/>
    <property type="match status" value="1"/>
</dbReference>
<comment type="caution">
    <text evidence="3">The sequence shown here is derived from an EMBL/GenBank/DDBJ whole genome shotgun (WGS) entry which is preliminary data.</text>
</comment>
<keyword evidence="4" id="KW-1185">Reference proteome</keyword>
<accession>A0AAV6TQ10</accession>
<feature type="compositionally biased region" description="Pro residues" evidence="1">
    <location>
        <begin position="776"/>
        <end position="786"/>
    </location>
</feature>
<reference evidence="3 4" key="1">
    <citation type="journal article" date="2022" name="Nat. Ecol. Evol.">
        <title>A masculinizing supergene underlies an exaggerated male reproductive morph in a spider.</title>
        <authorList>
            <person name="Hendrickx F."/>
            <person name="De Corte Z."/>
            <person name="Sonet G."/>
            <person name="Van Belleghem S.M."/>
            <person name="Kostlbacher S."/>
            <person name="Vangestel C."/>
        </authorList>
    </citation>
    <scope>NUCLEOTIDE SEQUENCE [LARGE SCALE GENOMIC DNA]</scope>
    <source>
        <strain evidence="3">W744_W776</strain>
    </source>
</reference>
<dbReference type="PANTHER" id="PTHR33053:SF24">
    <property type="entry name" value="TRANSPOSASE DOMAIN-CONTAINING PROTEIN"/>
    <property type="match status" value="1"/>
</dbReference>
<evidence type="ECO:0000256" key="1">
    <source>
        <dbReference type="SAM" id="MobiDB-lite"/>
    </source>
</evidence>
<evidence type="ECO:0000313" key="4">
    <source>
        <dbReference type="Proteomes" id="UP000827092"/>
    </source>
</evidence>
<feature type="compositionally biased region" description="Acidic residues" evidence="1">
    <location>
        <begin position="758"/>
        <end position="772"/>
    </location>
</feature>
<dbReference type="EMBL" id="JAFNEN010001406">
    <property type="protein sequence ID" value="KAG8173950.1"/>
    <property type="molecule type" value="Genomic_DNA"/>
</dbReference>
<name>A0AAV6TQ10_9ARAC</name>
<sequence length="974" mass="109967">MSANCSRQYLNRKVRKTLQQLESSNTLCSSANARESNSSGNESDCQYDIPMELDVTEFVDLSNNESKFKDSCNVSNISSEDTLTSFVSSMPDTTYINSIKDQCQASFEDELRMWALEESVSHKTLNKLLGLLKKHPCHSDLPSDARGLLKTPRETISEVALSSLNYIHLGIRNGIENILSSISHISISVDINLLVNIDGLPISKSSSSQLWPILGQFSLFGKVYTFVIGLYHGLTKPQDSNIYLKDFVTELLTVISNGIKINQVNCNVNLKSIVCDAPARAYVACIKGHTGYYGCGKCTQVGKFLNNRMCFPKTDAPLRTDESFEKQAQEEHHIKKSILLEIPNFGLVSGVPFEYMHLVCLGAMRKLLNLWIKGDLTYRMPYRDVAQISILLENIRPCIPKEFARKPRSLKELDRFKATEFRQLLLYTGPVVFKDILKQPLYEHFLTLHVAITILASNDYHLAFNSYADDLLKYFAMVFINLYGEHMVSYNIHGLVHLASDVLKFGPLDNFSAFGFENHLQQLKKLIRKADKPLKQIYNRLKETAATSKIIIANNDTEKFKLEMPHTDGILIDGCVGPEFQKIIFNSFTLTITKPNNCCILTDGTIIFIENVAFLDDSPVIVGRKFTKIEDFYVKPCLSSLVGIFKMDKFTIVVFLRTNEVDIVSTAWINQKDTLHCYWPPYKHRKLKKALASHEAPNKKKWTNYAVRCIETYDTYKEARANVKKSEYSSDLNSEIELGRGKRKEIPRDEGSSKDCGTDGDDSWSSDQESVDMDPKLPPPPPPMSTPQPSSALSQSAAESTPRQNFGRDTGFQAIVLRDLMILKGVSRQLAETLDNVVKVLANFKEDTEKAAIDLPLLDLPLQSEEQVDELDSKLMDTEFYNGLVKSLQIIGGINFENCVRRIMRKLMTDDLATGFSWGGCKGKRPFGDLTMSKAVFDAVRKNAVFQGKSDADIEYVIKNWLRHAKARSKYVKL</sequence>
<feature type="region of interest" description="Disordered" evidence="1">
    <location>
        <begin position="738"/>
        <end position="806"/>
    </location>
</feature>
<protein>
    <recommendedName>
        <fullName evidence="2">DUF4806 domain-containing protein</fullName>
    </recommendedName>
</protein>
<dbReference type="AlphaFoldDB" id="A0AAV6TQ10"/>
<evidence type="ECO:0000259" key="2">
    <source>
        <dbReference type="Pfam" id="PF16064"/>
    </source>
</evidence>
<dbReference type="PANTHER" id="PTHR33053">
    <property type="entry name" value="PROTEIN, PUTATIVE-RELATED"/>
    <property type="match status" value="1"/>
</dbReference>